<dbReference type="GO" id="GO:0016787">
    <property type="term" value="F:hydrolase activity"/>
    <property type="evidence" value="ECO:0007669"/>
    <property type="project" value="UniProtKB-KW"/>
</dbReference>
<dbReference type="Gene3D" id="3.60.15.10">
    <property type="entry name" value="Ribonuclease Z/Hydroxyacylglutathione hydrolase-like"/>
    <property type="match status" value="1"/>
</dbReference>
<accession>A0A1J5R258</accession>
<dbReference type="GO" id="GO:0046872">
    <property type="term" value="F:metal ion binding"/>
    <property type="evidence" value="ECO:0007669"/>
    <property type="project" value="UniProtKB-KW"/>
</dbReference>
<evidence type="ECO:0000256" key="1">
    <source>
        <dbReference type="ARBA" id="ARBA00022723"/>
    </source>
</evidence>
<dbReference type="InterPro" id="IPR044528">
    <property type="entry name" value="POD-like_MBL-fold"/>
</dbReference>
<gene>
    <name evidence="3" type="ORF">GALL_320300</name>
</gene>
<comment type="caution">
    <text evidence="3">The sequence shown here is derived from an EMBL/GenBank/DDBJ whole genome shotgun (WGS) entry which is preliminary data.</text>
</comment>
<dbReference type="EC" id="3.-.-.-" evidence="3"/>
<dbReference type="Pfam" id="PF00753">
    <property type="entry name" value="Lactamase_B"/>
    <property type="match status" value="1"/>
</dbReference>
<dbReference type="CDD" id="cd07724">
    <property type="entry name" value="POD-like_MBL-fold"/>
    <property type="match status" value="1"/>
</dbReference>
<dbReference type="InterPro" id="IPR001279">
    <property type="entry name" value="Metallo-B-lactamas"/>
</dbReference>
<dbReference type="GO" id="GO:0070813">
    <property type="term" value="P:hydrogen sulfide metabolic process"/>
    <property type="evidence" value="ECO:0007669"/>
    <property type="project" value="TreeGrafter"/>
</dbReference>
<evidence type="ECO:0000313" key="3">
    <source>
        <dbReference type="EMBL" id="OIQ86127.1"/>
    </source>
</evidence>
<dbReference type="InterPro" id="IPR051682">
    <property type="entry name" value="Mito_Persulfide_Diox"/>
</dbReference>
<dbReference type="GO" id="GO:0006749">
    <property type="term" value="P:glutathione metabolic process"/>
    <property type="evidence" value="ECO:0007669"/>
    <property type="project" value="InterPro"/>
</dbReference>
<dbReference type="PANTHER" id="PTHR43084">
    <property type="entry name" value="PERSULFIDE DIOXYGENASE ETHE1"/>
    <property type="match status" value="1"/>
</dbReference>
<name>A0A1J5R258_9ZZZZ</name>
<dbReference type="InterPro" id="IPR036866">
    <property type="entry name" value="RibonucZ/Hydroxyglut_hydro"/>
</dbReference>
<protein>
    <submittedName>
        <fullName evidence="3">Putative metallo-hydrolase</fullName>
        <ecNumber evidence="3">3.-.-.-</ecNumber>
    </submittedName>
</protein>
<dbReference type="GO" id="GO:0050313">
    <property type="term" value="F:sulfur dioxygenase activity"/>
    <property type="evidence" value="ECO:0007669"/>
    <property type="project" value="InterPro"/>
</dbReference>
<evidence type="ECO:0000259" key="2">
    <source>
        <dbReference type="SMART" id="SM00849"/>
    </source>
</evidence>
<feature type="domain" description="Metallo-beta-lactamase" evidence="2">
    <location>
        <begin position="22"/>
        <end position="211"/>
    </location>
</feature>
<dbReference type="PANTHER" id="PTHR43084:SF1">
    <property type="entry name" value="PERSULFIDE DIOXYGENASE ETHE1, MITOCHONDRIAL"/>
    <property type="match status" value="1"/>
</dbReference>
<dbReference type="EMBL" id="MLJW01000499">
    <property type="protein sequence ID" value="OIQ86127.1"/>
    <property type="molecule type" value="Genomic_DNA"/>
</dbReference>
<keyword evidence="1" id="KW-0479">Metal-binding</keyword>
<keyword evidence="3" id="KW-0378">Hydrolase</keyword>
<proteinExistence type="predicted"/>
<dbReference type="AlphaFoldDB" id="A0A1J5R258"/>
<dbReference type="SUPFAM" id="SSF56281">
    <property type="entry name" value="Metallo-hydrolase/oxidoreductase"/>
    <property type="match status" value="1"/>
</dbReference>
<sequence length="293" mass="32289">MSTDTEASGKPQVHTWFHQASYTACHCIVDPASGHCAVVDSVLDFDAPSGRTRTTFADGIAEFIEQRGLTLDWLLETHAHADHLSAAPYLKARCGGRIAIGEHIRDVQQVFRGLFNDASIPLDGRPFDKLFGDGERFTIGELQAQVMHTPGHTPACVVYRVGDCAFVGDTLFMPDYGTARCDFPGGDAHQLYRSVQRIFALPADTRLYLCHDYMPGGREVRWRCTVAEQRQGNVQIHEGVDEDAFVAFRKQRDATLSMPALMLPAVQVNVRAGEMPPAESNGVSYLKLPINAL</sequence>
<dbReference type="SMART" id="SM00849">
    <property type="entry name" value="Lactamase_B"/>
    <property type="match status" value="1"/>
</dbReference>
<organism evidence="3">
    <name type="scientific">mine drainage metagenome</name>
    <dbReference type="NCBI Taxonomy" id="410659"/>
    <lineage>
        <taxon>unclassified sequences</taxon>
        <taxon>metagenomes</taxon>
        <taxon>ecological metagenomes</taxon>
    </lineage>
</organism>
<reference evidence="3" key="1">
    <citation type="submission" date="2016-10" db="EMBL/GenBank/DDBJ databases">
        <title>Sequence of Gallionella enrichment culture.</title>
        <authorList>
            <person name="Poehlein A."/>
            <person name="Muehling M."/>
            <person name="Daniel R."/>
        </authorList>
    </citation>
    <scope>NUCLEOTIDE SEQUENCE</scope>
</reference>